<dbReference type="InterPro" id="IPR002939">
    <property type="entry name" value="DnaJ_C"/>
</dbReference>
<dbReference type="Gene3D" id="2.60.260.20">
    <property type="entry name" value="Urease metallochaperone UreE, N-terminal domain"/>
    <property type="match status" value="2"/>
</dbReference>
<gene>
    <name evidence="3" type="ORF">L9G74_09175</name>
</gene>
<keyword evidence="4" id="KW-1185">Reference proteome</keyword>
<dbReference type="EMBL" id="JAKOGG010000005">
    <property type="protein sequence ID" value="MCS4556609.1"/>
    <property type="molecule type" value="Genomic_DNA"/>
</dbReference>
<comment type="caution">
    <text evidence="3">The sequence shown here is derived from an EMBL/GenBank/DDBJ whole genome shotgun (WGS) entry which is preliminary data.</text>
</comment>
<dbReference type="InterPro" id="IPR001623">
    <property type="entry name" value="DnaJ_domain"/>
</dbReference>
<dbReference type="RefSeq" id="WP_238896013.1">
    <property type="nucleotide sequence ID" value="NZ_JAKOGG010000005.1"/>
</dbReference>
<sequence>MAFKDYYQIMGVARDATEQEIKKAYKRLARKYHPDVNKAADAETRFKELGEAYDVLRDPKKRQAYDLYGADWQTARQAHSNGFAGQQYEQAAPDMHQFEDIFSSFFGGQGFGGNRGGRRGFESFDLHGDHVRAKIQIDLADSYHGATRTLTLNDGQGQPKTLNVRIPKGVVAGQYIRLAGQGAAGLGSGKAGDLLLEVAFKPHAMYRVEGKDVYLTLPVAPWEAALGASVSVPLPNGNIDLKIPANSANGRRLRLVGKGLPAKQPGDFYVELHVVLPPATSQQAKQAYEALKAATDFNPRRHWGKAS</sequence>
<dbReference type="SUPFAM" id="SSF46565">
    <property type="entry name" value="Chaperone J-domain"/>
    <property type="match status" value="1"/>
</dbReference>
<protein>
    <submittedName>
        <fullName evidence="3">DnaJ domain-containing protein</fullName>
    </submittedName>
</protein>
<dbReference type="InterPro" id="IPR018253">
    <property type="entry name" value="DnaJ_domain_CS"/>
</dbReference>
<accession>A0ABT2FN11</accession>
<feature type="domain" description="J" evidence="2">
    <location>
        <begin position="5"/>
        <end position="69"/>
    </location>
</feature>
<reference evidence="4" key="1">
    <citation type="submission" date="2023-07" db="EMBL/GenBank/DDBJ databases">
        <title>Shewanella mangrovi sp. nov., an acetaldehyde- degrading bacterium isolated from mangrove sediment.</title>
        <authorList>
            <person name="Liu Y."/>
        </authorList>
    </citation>
    <scope>NUCLEOTIDE SEQUENCE [LARGE SCALE GENOMIC DNA]</scope>
    <source>
        <strain evidence="4">C32</strain>
    </source>
</reference>
<dbReference type="PANTHER" id="PTHR43096:SF52">
    <property type="entry name" value="DNAJ HOMOLOG 1, MITOCHONDRIAL-RELATED"/>
    <property type="match status" value="1"/>
</dbReference>
<dbReference type="InterPro" id="IPR036869">
    <property type="entry name" value="J_dom_sf"/>
</dbReference>
<dbReference type="PROSITE" id="PS50076">
    <property type="entry name" value="DNAJ_2"/>
    <property type="match status" value="1"/>
</dbReference>
<dbReference type="Pfam" id="PF01556">
    <property type="entry name" value="DnaJ_C"/>
    <property type="match status" value="1"/>
</dbReference>
<dbReference type="SUPFAM" id="SSF49493">
    <property type="entry name" value="HSP40/DnaJ peptide-binding domain"/>
    <property type="match status" value="2"/>
</dbReference>
<dbReference type="Pfam" id="PF00226">
    <property type="entry name" value="DnaJ"/>
    <property type="match status" value="1"/>
</dbReference>
<evidence type="ECO:0000313" key="3">
    <source>
        <dbReference type="EMBL" id="MCS4556609.1"/>
    </source>
</evidence>
<dbReference type="CDD" id="cd06257">
    <property type="entry name" value="DnaJ"/>
    <property type="match status" value="1"/>
</dbReference>
<dbReference type="Proteomes" id="UP001201549">
    <property type="component" value="Unassembled WGS sequence"/>
</dbReference>
<dbReference type="PANTHER" id="PTHR43096">
    <property type="entry name" value="DNAJ HOMOLOG 1, MITOCHONDRIAL-RELATED"/>
    <property type="match status" value="1"/>
</dbReference>
<dbReference type="InterPro" id="IPR008971">
    <property type="entry name" value="HSP40/DnaJ_pept-bd"/>
</dbReference>
<organism evidence="3 4">
    <name type="scientific">Shewanella electrica</name>
    <dbReference type="NCBI Taxonomy" id="515560"/>
    <lineage>
        <taxon>Bacteria</taxon>
        <taxon>Pseudomonadati</taxon>
        <taxon>Pseudomonadota</taxon>
        <taxon>Gammaproteobacteria</taxon>
        <taxon>Alteromonadales</taxon>
        <taxon>Shewanellaceae</taxon>
        <taxon>Shewanella</taxon>
    </lineage>
</organism>
<dbReference type="PRINTS" id="PR00625">
    <property type="entry name" value="JDOMAIN"/>
</dbReference>
<name>A0ABT2FN11_9GAMM</name>
<evidence type="ECO:0000313" key="4">
    <source>
        <dbReference type="Proteomes" id="UP001201549"/>
    </source>
</evidence>
<evidence type="ECO:0000259" key="2">
    <source>
        <dbReference type="PROSITE" id="PS50076"/>
    </source>
</evidence>
<proteinExistence type="predicted"/>
<dbReference type="SMART" id="SM00271">
    <property type="entry name" value="DnaJ"/>
    <property type="match status" value="1"/>
</dbReference>
<dbReference type="CDD" id="cd10747">
    <property type="entry name" value="DnaJ_C"/>
    <property type="match status" value="1"/>
</dbReference>
<dbReference type="Gene3D" id="1.10.287.110">
    <property type="entry name" value="DnaJ domain"/>
    <property type="match status" value="1"/>
</dbReference>
<dbReference type="PROSITE" id="PS00636">
    <property type="entry name" value="DNAJ_1"/>
    <property type="match status" value="1"/>
</dbReference>
<evidence type="ECO:0000256" key="1">
    <source>
        <dbReference type="ARBA" id="ARBA00023186"/>
    </source>
</evidence>
<keyword evidence="1" id="KW-0143">Chaperone</keyword>